<evidence type="ECO:0000256" key="1">
    <source>
        <dbReference type="SAM" id="MobiDB-lite"/>
    </source>
</evidence>
<dbReference type="Proteomes" id="UP000470470">
    <property type="component" value="Unassembled WGS sequence"/>
</dbReference>
<evidence type="ECO:0000313" key="4">
    <source>
        <dbReference type="Proteomes" id="UP000470470"/>
    </source>
</evidence>
<gene>
    <name evidence="3" type="ORF">G1H19_06810</name>
</gene>
<dbReference type="InterPro" id="IPR034904">
    <property type="entry name" value="FSCA_dom_sf"/>
</dbReference>
<sequence length="137" mass="14781">MIGEAEVRTVLNEIVDPCSVTAGVPAGLCDMGLIRAVHVSGPPGRQRVALTVGVTEPGCFMIGPFAAEARARLLGLAGVEEVQLELDNGYDWTESMMAPDYLARLTEHRERESARRSLPLHVVRREAGDTPRPTTSS</sequence>
<dbReference type="AlphaFoldDB" id="A0A7K3WB72"/>
<dbReference type="PANTHER" id="PTHR42831:SF1">
    <property type="entry name" value="FE-S PROTEIN MATURATION AUXILIARY FACTOR YITW"/>
    <property type="match status" value="1"/>
</dbReference>
<evidence type="ECO:0000313" key="3">
    <source>
        <dbReference type="EMBL" id="NEL53711.1"/>
    </source>
</evidence>
<accession>A0A7K3WB72</accession>
<feature type="domain" description="MIP18 family-like" evidence="2">
    <location>
        <begin position="4"/>
        <end position="83"/>
    </location>
</feature>
<proteinExistence type="predicted"/>
<name>A0A7K3WB72_9ACTN</name>
<keyword evidence="4" id="KW-1185">Reference proteome</keyword>
<dbReference type="RefSeq" id="WP_162392648.1">
    <property type="nucleotide sequence ID" value="NZ_JAABOZ010000002.1"/>
</dbReference>
<feature type="region of interest" description="Disordered" evidence="1">
    <location>
        <begin position="113"/>
        <end position="137"/>
    </location>
</feature>
<dbReference type="EMBL" id="JAAGWK010000009">
    <property type="protein sequence ID" value="NEL53711.1"/>
    <property type="molecule type" value="Genomic_DNA"/>
</dbReference>
<protein>
    <submittedName>
        <fullName evidence="3">Iron-sulfur cluster assembly protein</fullName>
    </submittedName>
</protein>
<comment type="caution">
    <text evidence="3">The sequence shown here is derived from an EMBL/GenBank/DDBJ whole genome shotgun (WGS) entry which is preliminary data.</text>
</comment>
<reference evidence="3 4" key="1">
    <citation type="submission" date="2020-02" db="EMBL/GenBank/DDBJ databases">
        <title>The whole genome sequence of CPCC 205119.</title>
        <authorList>
            <person name="Jiang Z."/>
        </authorList>
    </citation>
    <scope>NUCLEOTIDE SEQUENCE [LARGE SCALE GENOMIC DNA]</scope>
    <source>
        <strain evidence="3 4">CPCC 205119</strain>
    </source>
</reference>
<organism evidence="3 4">
    <name type="scientific">Goekera deserti</name>
    <dbReference type="NCBI Taxonomy" id="2497753"/>
    <lineage>
        <taxon>Bacteria</taxon>
        <taxon>Bacillati</taxon>
        <taxon>Actinomycetota</taxon>
        <taxon>Actinomycetes</taxon>
        <taxon>Geodermatophilales</taxon>
        <taxon>Geodermatophilaceae</taxon>
        <taxon>Goekera</taxon>
    </lineage>
</organism>
<dbReference type="InterPro" id="IPR002744">
    <property type="entry name" value="MIP18-like"/>
</dbReference>
<dbReference type="Pfam" id="PF01883">
    <property type="entry name" value="FeS_assembly_P"/>
    <property type="match status" value="1"/>
</dbReference>
<dbReference type="InterPro" id="IPR052339">
    <property type="entry name" value="Fe-S_Maturation_MIP18"/>
</dbReference>
<dbReference type="PANTHER" id="PTHR42831">
    <property type="entry name" value="FE-S PROTEIN MATURATION AUXILIARY FACTOR YITW"/>
    <property type="match status" value="1"/>
</dbReference>
<dbReference type="Gene3D" id="3.30.300.130">
    <property type="entry name" value="Fe-S cluster assembly (FSCA)"/>
    <property type="match status" value="1"/>
</dbReference>
<dbReference type="SUPFAM" id="SSF117916">
    <property type="entry name" value="Fe-S cluster assembly (FSCA) domain-like"/>
    <property type="match status" value="1"/>
</dbReference>
<evidence type="ECO:0000259" key="2">
    <source>
        <dbReference type="Pfam" id="PF01883"/>
    </source>
</evidence>